<name>A0A379USZ6_SALET</name>
<sequence>MINLSSVEINNLFIIPITFLILSCYPYDLNTSITIINIVSMVYLTLASFFHPVILHFWISI</sequence>
<dbReference type="Proteomes" id="UP000255534">
    <property type="component" value="Unassembled WGS sequence"/>
</dbReference>
<proteinExistence type="predicted"/>
<keyword evidence="1" id="KW-1133">Transmembrane helix</keyword>
<dbReference type="EMBL" id="UGXK01000001">
    <property type="protein sequence ID" value="SUG71041.1"/>
    <property type="molecule type" value="Genomic_DNA"/>
</dbReference>
<feature type="transmembrane region" description="Helical" evidence="1">
    <location>
        <begin position="35"/>
        <end position="59"/>
    </location>
</feature>
<evidence type="ECO:0000256" key="1">
    <source>
        <dbReference type="SAM" id="Phobius"/>
    </source>
</evidence>
<protein>
    <submittedName>
        <fullName evidence="2">Uncharacterized protein</fullName>
    </submittedName>
</protein>
<feature type="transmembrane region" description="Helical" evidence="1">
    <location>
        <begin position="12"/>
        <end position="29"/>
    </location>
</feature>
<keyword evidence="1" id="KW-0812">Transmembrane</keyword>
<evidence type="ECO:0000313" key="2">
    <source>
        <dbReference type="EMBL" id="SUG71041.1"/>
    </source>
</evidence>
<organism evidence="2 3">
    <name type="scientific">Salmonella enterica I</name>
    <dbReference type="NCBI Taxonomy" id="59201"/>
    <lineage>
        <taxon>Bacteria</taxon>
        <taxon>Pseudomonadati</taxon>
        <taxon>Pseudomonadota</taxon>
        <taxon>Gammaproteobacteria</taxon>
        <taxon>Enterobacterales</taxon>
        <taxon>Enterobacteriaceae</taxon>
        <taxon>Salmonella</taxon>
    </lineage>
</organism>
<gene>
    <name evidence="2" type="ORF">NCTC5798_02185</name>
</gene>
<keyword evidence="1" id="KW-0472">Membrane</keyword>
<evidence type="ECO:0000313" key="3">
    <source>
        <dbReference type="Proteomes" id="UP000255534"/>
    </source>
</evidence>
<dbReference type="AlphaFoldDB" id="A0A379USZ6"/>
<accession>A0A379USZ6</accession>
<reference evidence="2 3" key="1">
    <citation type="submission" date="2018-06" db="EMBL/GenBank/DDBJ databases">
        <authorList>
            <consortium name="Pathogen Informatics"/>
            <person name="Doyle S."/>
        </authorList>
    </citation>
    <scope>NUCLEOTIDE SEQUENCE [LARGE SCALE GENOMIC DNA]</scope>
    <source>
        <strain evidence="2 3">NCTC5798</strain>
    </source>
</reference>